<comment type="caution">
    <text evidence="1">The sequence shown here is derived from an EMBL/GenBank/DDBJ whole genome shotgun (WGS) entry which is preliminary data.</text>
</comment>
<organism evidence="1 2">
    <name type="scientific">Mucilaginibacter conchicola</name>
    <dbReference type="NCBI Taxonomy" id="2303333"/>
    <lineage>
        <taxon>Bacteria</taxon>
        <taxon>Pseudomonadati</taxon>
        <taxon>Bacteroidota</taxon>
        <taxon>Sphingobacteriia</taxon>
        <taxon>Sphingobacteriales</taxon>
        <taxon>Sphingobacteriaceae</taxon>
        <taxon>Mucilaginibacter</taxon>
    </lineage>
</organism>
<dbReference type="EMBL" id="QWDC01000001">
    <property type="protein sequence ID" value="RFZ95302.1"/>
    <property type="molecule type" value="Genomic_DNA"/>
</dbReference>
<keyword evidence="2" id="KW-1185">Reference proteome</keyword>
<reference evidence="1 2" key="1">
    <citation type="submission" date="2018-08" db="EMBL/GenBank/DDBJ databases">
        <title>Mucilaginibacter sp. MYSH2.</title>
        <authorList>
            <person name="Seo T."/>
        </authorList>
    </citation>
    <scope>NUCLEOTIDE SEQUENCE [LARGE SCALE GENOMIC DNA]</scope>
    <source>
        <strain evidence="1 2">MYSH2</strain>
    </source>
</reference>
<accession>A0A372NZ46</accession>
<evidence type="ECO:0000313" key="2">
    <source>
        <dbReference type="Proteomes" id="UP000264217"/>
    </source>
</evidence>
<evidence type="ECO:0000313" key="1">
    <source>
        <dbReference type="EMBL" id="RFZ95302.1"/>
    </source>
</evidence>
<sequence>MPFLFTATIIFAGSGNKSCFFYYFQGMFKTLSALLFITCLSCFSAVAQKLPSAEKVIARYVEVIGGSKKWAAIKTSEFRLELSGDSTVKIHIVKKIPDAYYQSLTAANASETSTYNKGKLVNTINSEISRITDPKAIDDLALQAYALPDMAYKNLGYTMVNLGIKYVDDMPCYEIKLVSKLGTEILNYYEVKSGYLRMVDTRDMKSYFEDYKMVQGYGLPHDMKMLVQGTMIVFKVKSWVINKPIDESLFITPDASK</sequence>
<name>A0A372NZ46_9SPHI</name>
<dbReference type="Proteomes" id="UP000264217">
    <property type="component" value="Unassembled WGS sequence"/>
</dbReference>
<gene>
    <name evidence="1" type="ORF">D0C36_07170</name>
</gene>
<dbReference type="Gene3D" id="2.50.20.10">
    <property type="entry name" value="Lipoprotein localisation LolA/LolB/LppX"/>
    <property type="match status" value="1"/>
</dbReference>
<dbReference type="AlphaFoldDB" id="A0A372NZ46"/>
<protein>
    <recommendedName>
        <fullName evidence="3">DUF4292 domain-containing protein</fullName>
    </recommendedName>
</protein>
<evidence type="ECO:0008006" key="3">
    <source>
        <dbReference type="Google" id="ProtNLM"/>
    </source>
</evidence>
<proteinExistence type="predicted"/>